<protein>
    <submittedName>
        <fullName evidence="11">NACHT and WD domain-containing protein</fullName>
    </submittedName>
</protein>
<keyword evidence="8" id="KW-0472">Membrane</keyword>
<dbReference type="AlphaFoldDB" id="A0A9P9XFK1"/>
<evidence type="ECO:0000256" key="8">
    <source>
        <dbReference type="ARBA" id="ARBA00023136"/>
    </source>
</evidence>
<evidence type="ECO:0000259" key="9">
    <source>
        <dbReference type="Pfam" id="PF05057"/>
    </source>
</evidence>
<evidence type="ECO:0000256" key="3">
    <source>
        <dbReference type="ARBA" id="ARBA00004370"/>
    </source>
</evidence>
<dbReference type="InterPro" id="IPR056884">
    <property type="entry name" value="NPHP3-like_N"/>
</dbReference>
<dbReference type="InterPro" id="IPR052374">
    <property type="entry name" value="SERAC1"/>
</dbReference>
<evidence type="ECO:0000256" key="2">
    <source>
        <dbReference type="ARBA" id="ARBA00004240"/>
    </source>
</evidence>
<proteinExistence type="inferred from homology"/>
<keyword evidence="5" id="KW-0677">Repeat</keyword>
<comment type="similarity">
    <text evidence="4">Belongs to the putative lipase ROG1 family.</text>
</comment>
<evidence type="ECO:0000313" key="11">
    <source>
        <dbReference type="EMBL" id="KAI3552180.1"/>
    </source>
</evidence>
<dbReference type="Gene3D" id="3.40.50.1820">
    <property type="entry name" value="alpha/beta hydrolase"/>
    <property type="match status" value="1"/>
</dbReference>
<dbReference type="Pfam" id="PF24883">
    <property type="entry name" value="NPHP3_N"/>
    <property type="match status" value="1"/>
</dbReference>
<dbReference type="InterPro" id="IPR029058">
    <property type="entry name" value="AB_hydrolase_fold"/>
</dbReference>
<dbReference type="GO" id="GO:0005783">
    <property type="term" value="C:endoplasmic reticulum"/>
    <property type="evidence" value="ECO:0007669"/>
    <property type="project" value="UniProtKB-SubCell"/>
</dbReference>
<dbReference type="SUPFAM" id="SSF53474">
    <property type="entry name" value="alpha/beta-Hydrolases"/>
    <property type="match status" value="1"/>
</dbReference>
<evidence type="ECO:0000256" key="4">
    <source>
        <dbReference type="ARBA" id="ARBA00007920"/>
    </source>
</evidence>
<dbReference type="Proteomes" id="UP001056436">
    <property type="component" value="Unassembled WGS sequence"/>
</dbReference>
<keyword evidence="12" id="KW-1185">Reference proteome</keyword>
<organism evidence="11 12">
    <name type="scientific">Colletotrichum abscissum</name>
    <dbReference type="NCBI Taxonomy" id="1671311"/>
    <lineage>
        <taxon>Eukaryota</taxon>
        <taxon>Fungi</taxon>
        <taxon>Dikarya</taxon>
        <taxon>Ascomycota</taxon>
        <taxon>Pezizomycotina</taxon>
        <taxon>Sordariomycetes</taxon>
        <taxon>Hypocreomycetidae</taxon>
        <taxon>Glomerellales</taxon>
        <taxon>Glomerellaceae</taxon>
        <taxon>Colletotrichum</taxon>
        <taxon>Colletotrichum acutatum species complex</taxon>
    </lineage>
</organism>
<evidence type="ECO:0000256" key="1">
    <source>
        <dbReference type="ARBA" id="ARBA00004173"/>
    </source>
</evidence>
<dbReference type="GO" id="GO:0005739">
    <property type="term" value="C:mitochondrion"/>
    <property type="evidence" value="ECO:0007669"/>
    <property type="project" value="UniProtKB-SubCell"/>
</dbReference>
<evidence type="ECO:0000256" key="5">
    <source>
        <dbReference type="ARBA" id="ARBA00022737"/>
    </source>
</evidence>
<feature type="domain" description="Nephrocystin 3-like N-terminal" evidence="10">
    <location>
        <begin position="226"/>
        <end position="262"/>
    </location>
</feature>
<evidence type="ECO:0000256" key="6">
    <source>
        <dbReference type="ARBA" id="ARBA00022824"/>
    </source>
</evidence>
<keyword evidence="7" id="KW-0496">Mitochondrion</keyword>
<sequence length="262" mass="29477">MRFSEDGQKNDLRMGDVPLIFVVHSMGGLIVKEAYIQGQNDPDYQAIIKSISAITFLATPHRGTNLAEILNKILQSTFVNSSKQYISELSNNSFMLQKLNEQFRHIAPKLDIVSFYETQSTSIGVKNLRVMVLEKESSVLGYPGETSKALDADHHGICKYESPRDPNYVTVRNVLKSLISKILSSNRSKESPLLNRRKSLDVKSYLGVMELPDVDFIFFQDQWAEGTGQWIFEENLFSEWLQAIDSGPHLLWLNGGAGTGKS</sequence>
<keyword evidence="6" id="KW-0256">Endoplasmic reticulum</keyword>
<reference evidence="11" key="1">
    <citation type="submission" date="2019-01" db="EMBL/GenBank/DDBJ databases">
        <title>Colletotrichum abscissum LGMF1257.</title>
        <authorList>
            <person name="Baroncelli R."/>
        </authorList>
    </citation>
    <scope>NUCLEOTIDE SEQUENCE</scope>
    <source>
        <strain evidence="11">Ca142</strain>
    </source>
</reference>
<comment type="subcellular location">
    <subcellularLocation>
        <location evidence="2">Endoplasmic reticulum</location>
    </subcellularLocation>
    <subcellularLocation>
        <location evidence="3">Membrane</location>
    </subcellularLocation>
    <subcellularLocation>
        <location evidence="1">Mitochondrion</location>
    </subcellularLocation>
</comment>
<gene>
    <name evidence="11" type="ORF">CABS02_07081</name>
</gene>
<name>A0A9P9XFK1_9PEZI</name>
<dbReference type="PANTHER" id="PTHR48182">
    <property type="entry name" value="PROTEIN SERAC1"/>
    <property type="match status" value="1"/>
</dbReference>
<dbReference type="GO" id="GO:0016020">
    <property type="term" value="C:membrane"/>
    <property type="evidence" value="ECO:0007669"/>
    <property type="project" value="UniProtKB-SubCell"/>
</dbReference>
<dbReference type="OrthoDB" id="5243026at2759"/>
<dbReference type="InterPro" id="IPR007751">
    <property type="entry name" value="DUF676_lipase-like"/>
</dbReference>
<dbReference type="PANTHER" id="PTHR48182:SF2">
    <property type="entry name" value="PROTEIN SERAC1"/>
    <property type="match status" value="1"/>
</dbReference>
<evidence type="ECO:0000259" key="10">
    <source>
        <dbReference type="Pfam" id="PF24883"/>
    </source>
</evidence>
<feature type="domain" description="DUF676" evidence="9">
    <location>
        <begin position="20"/>
        <end position="70"/>
    </location>
</feature>
<dbReference type="EMBL" id="SDAQ01000037">
    <property type="protein sequence ID" value="KAI3552180.1"/>
    <property type="molecule type" value="Genomic_DNA"/>
</dbReference>
<evidence type="ECO:0000313" key="12">
    <source>
        <dbReference type="Proteomes" id="UP001056436"/>
    </source>
</evidence>
<comment type="caution">
    <text evidence="11">The sequence shown here is derived from an EMBL/GenBank/DDBJ whole genome shotgun (WGS) entry which is preliminary data.</text>
</comment>
<accession>A0A9P9XFK1</accession>
<dbReference type="Pfam" id="PF05057">
    <property type="entry name" value="DUF676"/>
    <property type="match status" value="1"/>
</dbReference>
<evidence type="ECO:0000256" key="7">
    <source>
        <dbReference type="ARBA" id="ARBA00023128"/>
    </source>
</evidence>